<keyword evidence="2" id="KW-1133">Transmembrane helix</keyword>
<evidence type="ECO:0000313" key="6">
    <source>
        <dbReference type="Proteomes" id="UP000272400"/>
    </source>
</evidence>
<feature type="region of interest" description="Disordered" evidence="1">
    <location>
        <begin position="207"/>
        <end position="227"/>
    </location>
</feature>
<dbReference type="EMBL" id="RJKE01000001">
    <property type="protein sequence ID" value="ROO90182.1"/>
    <property type="molecule type" value="Genomic_DNA"/>
</dbReference>
<feature type="transmembrane region" description="Helical" evidence="2">
    <location>
        <begin position="233"/>
        <end position="251"/>
    </location>
</feature>
<feature type="transmembrane region" description="Helical" evidence="2">
    <location>
        <begin position="108"/>
        <end position="126"/>
    </location>
</feature>
<feature type="domain" description="Phage shock protein PspC N-terminal" evidence="3">
    <location>
        <begin position="5"/>
        <end position="59"/>
    </location>
</feature>
<dbReference type="AlphaFoldDB" id="A0A3N1D9G8"/>
<sequence>MTTDRLARGADGRLVAGVCAGLGGYTRIDPLVFRIGWGVLVFVTWTAIPLYILAAVLMAEPDGGPGLVERSARRVMTGSAVLSLLGVALAGGVVLDIVLSGATGGLDAGVLGALMIVLLIGMIAQTRGVDLVEAARTLPDGLRGEPLGPEPAKASGAAGVTGGPRPAAQAEWIDLATLRPIPARPLGGIGVDLSAPAAAPGAVPGAAVPPPGEVKRPAGATSPCGPRKRGGKWLTLTTLVLAGAAAAAVGNNAGLSQDHLQQLALSAALAVVGLGLVTGTWFGRPRGLVGVGALLSLALLTSTATTELPAGSRFGDVEWRPVDPGSTQPYRIVAGTGKLDLTTLALTPGARYRVDARLGLGGIRIVLPAHARVELHAATGLGDITVDKKINSGPRVKVDQVLDGSGQNPPTLEVHVKGIVGDVEVVRGGA</sequence>
<dbReference type="Pfam" id="PF04024">
    <property type="entry name" value="PspC"/>
    <property type="match status" value="1"/>
</dbReference>
<feature type="transmembrane region" description="Helical" evidence="2">
    <location>
        <begin position="35"/>
        <end position="59"/>
    </location>
</feature>
<feature type="transmembrane region" description="Helical" evidence="2">
    <location>
        <begin position="80"/>
        <end position="102"/>
    </location>
</feature>
<evidence type="ECO:0000256" key="1">
    <source>
        <dbReference type="SAM" id="MobiDB-lite"/>
    </source>
</evidence>
<dbReference type="OrthoDB" id="3535301at2"/>
<evidence type="ECO:0000259" key="4">
    <source>
        <dbReference type="Pfam" id="PF09922"/>
    </source>
</evidence>
<proteinExistence type="predicted"/>
<feature type="transmembrane region" description="Helical" evidence="2">
    <location>
        <begin position="263"/>
        <end position="282"/>
    </location>
</feature>
<evidence type="ECO:0000313" key="5">
    <source>
        <dbReference type="EMBL" id="ROO90182.1"/>
    </source>
</evidence>
<dbReference type="InterPro" id="IPR007168">
    <property type="entry name" value="Phageshock_PspC_N"/>
</dbReference>
<organism evidence="5 6">
    <name type="scientific">Actinocorallia herbida</name>
    <dbReference type="NCBI Taxonomy" id="58109"/>
    <lineage>
        <taxon>Bacteria</taxon>
        <taxon>Bacillati</taxon>
        <taxon>Actinomycetota</taxon>
        <taxon>Actinomycetes</taxon>
        <taxon>Streptosporangiales</taxon>
        <taxon>Thermomonosporaceae</taxon>
        <taxon>Actinocorallia</taxon>
    </lineage>
</organism>
<reference evidence="5 6" key="1">
    <citation type="submission" date="2018-11" db="EMBL/GenBank/DDBJ databases">
        <title>Sequencing the genomes of 1000 actinobacteria strains.</title>
        <authorList>
            <person name="Klenk H.-P."/>
        </authorList>
    </citation>
    <scope>NUCLEOTIDE SEQUENCE [LARGE SCALE GENOMIC DNA]</scope>
    <source>
        <strain evidence="5 6">DSM 44254</strain>
    </source>
</reference>
<comment type="caution">
    <text evidence="5">The sequence shown here is derived from an EMBL/GenBank/DDBJ whole genome shotgun (WGS) entry which is preliminary data.</text>
</comment>
<protein>
    <submittedName>
        <fullName evidence="5">Phage shock protein C (PspC) family protein</fullName>
    </submittedName>
</protein>
<feature type="region of interest" description="Disordered" evidence="1">
    <location>
        <begin position="142"/>
        <end position="163"/>
    </location>
</feature>
<keyword evidence="2" id="KW-0472">Membrane</keyword>
<evidence type="ECO:0000256" key="2">
    <source>
        <dbReference type="SAM" id="Phobius"/>
    </source>
</evidence>
<dbReference type="InterPro" id="IPR024425">
    <property type="entry name" value="LiaF-like_C"/>
</dbReference>
<keyword evidence="6" id="KW-1185">Reference proteome</keyword>
<keyword evidence="2" id="KW-0812">Transmembrane</keyword>
<accession>A0A3N1D9G8</accession>
<name>A0A3N1D9G8_9ACTN</name>
<feature type="domain" description="Cell wall-active antibiotics response LiaF-like C-terminal" evidence="4">
    <location>
        <begin position="333"/>
        <end position="425"/>
    </location>
</feature>
<dbReference type="Proteomes" id="UP000272400">
    <property type="component" value="Unassembled WGS sequence"/>
</dbReference>
<dbReference type="RefSeq" id="WP_123669170.1">
    <property type="nucleotide sequence ID" value="NZ_RJKE01000001.1"/>
</dbReference>
<gene>
    <name evidence="5" type="ORF">EDD29_7900</name>
</gene>
<evidence type="ECO:0000259" key="3">
    <source>
        <dbReference type="Pfam" id="PF04024"/>
    </source>
</evidence>
<dbReference type="Pfam" id="PF09922">
    <property type="entry name" value="LiaF-like_C"/>
    <property type="match status" value="1"/>
</dbReference>